<dbReference type="RefSeq" id="WP_069697650.1">
    <property type="nucleotide sequence ID" value="NZ_JAGGMA010000017.1"/>
</dbReference>
<comment type="caution">
    <text evidence="3">The sequence shown here is derived from an EMBL/GenBank/DDBJ whole genome shotgun (WGS) entry which is preliminary data.</text>
</comment>
<dbReference type="InterPro" id="IPR021176">
    <property type="entry name" value="Competence-induced_CoiA"/>
</dbReference>
<feature type="domain" description="Competence protein CoiA nuclease-like" evidence="1">
    <location>
        <begin position="66"/>
        <end position="201"/>
    </location>
</feature>
<keyword evidence="4" id="KW-1185">Reference proteome</keyword>
<proteinExistence type="predicted"/>
<dbReference type="EMBL" id="MIEK01000008">
    <property type="protein sequence ID" value="OEH83355.1"/>
    <property type="molecule type" value="Genomic_DNA"/>
</dbReference>
<sequence>MLIACDENNQLVSLMSESEELIEKIRGSKLYCVSCGEQVRLKNGQRKIAHFAHISKKTCDSFSEGETEEHLFLKQALASWCERDGLDYEIEAYLPELNQRPDILIGKLALEVQCSSISKDRLLQRTRNYLEAGYYPIWICGEKLAPKNKIKEVARSLCYFSENSGFYLWSIDWREKELAIQFHLEEQWNRQLHSVTKKWCFSSESLLQIFSFPEKRLFFHQRKHNTRELVQAYYQDLNKKLVTKDRCILEVQATLYNKGFHLLHLPYWFYYPGIRLFCCKQSDIFVKQKFFELVQFYGKEGICSEALFILAVNELEKADIYLIIFPNVSKKILIQQCVRELFHWLKVCQLIKKIENKWYYNHNIISDQTISFGNWHSQLGNKYLISATPIENMIL</sequence>
<dbReference type="STRING" id="762845.BCR26_09855"/>
<feature type="domain" description="Competence protein CoiA-like N-terminal" evidence="2">
    <location>
        <begin position="17"/>
        <end position="61"/>
    </location>
</feature>
<evidence type="ECO:0000259" key="1">
    <source>
        <dbReference type="Pfam" id="PF06054"/>
    </source>
</evidence>
<name>A0A1E5KZV1_9ENTE</name>
<evidence type="ECO:0000259" key="2">
    <source>
        <dbReference type="Pfam" id="PF25164"/>
    </source>
</evidence>
<gene>
    <name evidence="3" type="ORF">BCR26_09855</name>
</gene>
<evidence type="ECO:0000313" key="3">
    <source>
        <dbReference type="EMBL" id="OEH83355.1"/>
    </source>
</evidence>
<accession>A0A1E5KZV1</accession>
<dbReference type="Proteomes" id="UP000095256">
    <property type="component" value="Unassembled WGS sequence"/>
</dbReference>
<dbReference type="AlphaFoldDB" id="A0A1E5KZV1"/>
<dbReference type="InterPro" id="IPR010330">
    <property type="entry name" value="CoiA_nuc"/>
</dbReference>
<dbReference type="OrthoDB" id="3784230at2"/>
<dbReference type="PIRSF" id="PIRSF007487">
    <property type="entry name" value="Competence-induced_CoiA_bac"/>
    <property type="match status" value="1"/>
</dbReference>
<protein>
    <recommendedName>
        <fullName evidence="5">Competence protein CoiA</fullName>
    </recommendedName>
</protein>
<organism evidence="3 4">
    <name type="scientific">Enterococcus rivorum</name>
    <dbReference type="NCBI Taxonomy" id="762845"/>
    <lineage>
        <taxon>Bacteria</taxon>
        <taxon>Bacillati</taxon>
        <taxon>Bacillota</taxon>
        <taxon>Bacilli</taxon>
        <taxon>Lactobacillales</taxon>
        <taxon>Enterococcaceae</taxon>
        <taxon>Enterococcus</taxon>
    </lineage>
</organism>
<dbReference type="Pfam" id="PF06054">
    <property type="entry name" value="CoiA_nuc"/>
    <property type="match status" value="1"/>
</dbReference>
<dbReference type="InterPro" id="IPR057253">
    <property type="entry name" value="CoiA-like_N"/>
</dbReference>
<dbReference type="Pfam" id="PF25164">
    <property type="entry name" value="CoiA_N"/>
    <property type="match status" value="1"/>
</dbReference>
<evidence type="ECO:0008006" key="5">
    <source>
        <dbReference type="Google" id="ProtNLM"/>
    </source>
</evidence>
<reference evidence="3 4" key="1">
    <citation type="submission" date="2016-09" db="EMBL/GenBank/DDBJ databases">
        <authorList>
            <person name="Capua I."/>
            <person name="De Benedictis P."/>
            <person name="Joannis T."/>
            <person name="Lombin L.H."/>
            <person name="Cattoli G."/>
        </authorList>
    </citation>
    <scope>NUCLEOTIDE SEQUENCE [LARGE SCALE GENOMIC DNA]</scope>
    <source>
        <strain evidence="3 4">LMG 25899</strain>
    </source>
</reference>
<evidence type="ECO:0000313" key="4">
    <source>
        <dbReference type="Proteomes" id="UP000095256"/>
    </source>
</evidence>